<accession>A0A8G2F6F6</accession>
<dbReference type="AlphaFoldDB" id="A0A8G2F6F6"/>
<evidence type="ECO:0000313" key="2">
    <source>
        <dbReference type="Proteomes" id="UP000184001"/>
    </source>
</evidence>
<comment type="caution">
    <text evidence="1">The sequence shown here is derived from an EMBL/GenBank/DDBJ whole genome shotgun (WGS) entry which is preliminary data.</text>
</comment>
<protein>
    <submittedName>
        <fullName evidence="1">Uncharacterized protein</fullName>
    </submittedName>
</protein>
<dbReference type="Proteomes" id="UP000184001">
    <property type="component" value="Unassembled WGS sequence"/>
</dbReference>
<dbReference type="RefSeq" id="WP_020001241.1">
    <property type="nucleotide sequence ID" value="NZ_CP192219.1"/>
</dbReference>
<gene>
    <name evidence="1" type="ORF">SAMN05660830_00102</name>
</gene>
<proteinExistence type="predicted"/>
<name>A0A8G2F6F6_9BACT</name>
<organism evidence="1 2">
    <name type="scientific">Halodesulfovibrio aestuarii</name>
    <dbReference type="NCBI Taxonomy" id="126333"/>
    <lineage>
        <taxon>Bacteria</taxon>
        <taxon>Pseudomonadati</taxon>
        <taxon>Thermodesulfobacteriota</taxon>
        <taxon>Desulfovibrionia</taxon>
        <taxon>Desulfovibrionales</taxon>
        <taxon>Desulfovibrionaceae</taxon>
        <taxon>Halodesulfovibrio</taxon>
    </lineage>
</organism>
<sequence length="304" mass="34845">MLTTIETIYSILNTWLNVGQNFTADVKEYAETVLGVCTLSELEQLIIDSDNPDIEPFFEYIIFPDETLLHTLEPTLGTPLSCKDVASLKSRLVTESPRIILHEAEYVCSLPVPEWMWTDFIARLHLKDKTVSILTASSPALTDSLSMETRSYLRTANIPDSPFLHTALLHFFMTTLPHDPLFRSMLSTWVEVLTSIPAKHRHTKTAPIEYLEKRRRRLYKAIFDANEFAKKLQRFNMETLMLSGDLPPAINIDDARKQIRIIDRLAIALFQKNVGAIEELEDRAWGDFCDYRRNLMLLPAVADT</sequence>
<reference evidence="1 2" key="1">
    <citation type="submission" date="2016-11" db="EMBL/GenBank/DDBJ databases">
        <authorList>
            <person name="Varghese N."/>
            <person name="Submissions S."/>
        </authorList>
    </citation>
    <scope>NUCLEOTIDE SEQUENCE [LARGE SCALE GENOMIC DNA]</scope>
    <source>
        <strain evidence="1 2">DSM 17919</strain>
    </source>
</reference>
<dbReference type="EMBL" id="FQZR01000002">
    <property type="protein sequence ID" value="SHI48661.1"/>
    <property type="molecule type" value="Genomic_DNA"/>
</dbReference>
<evidence type="ECO:0000313" key="1">
    <source>
        <dbReference type="EMBL" id="SHI48661.1"/>
    </source>
</evidence>